<feature type="signal peptide" evidence="1">
    <location>
        <begin position="1"/>
        <end position="19"/>
    </location>
</feature>
<keyword evidence="3" id="KW-1185">Reference proteome</keyword>
<dbReference type="Pfam" id="PF19777">
    <property type="entry name" value="DUF6263"/>
    <property type="match status" value="1"/>
</dbReference>
<dbReference type="EMBL" id="JBHTKY010000001">
    <property type="protein sequence ID" value="MFD1164090.1"/>
    <property type="molecule type" value="Genomic_DNA"/>
</dbReference>
<organism evidence="2 3">
    <name type="scientific">Sphingobacterium daejeonense</name>
    <dbReference type="NCBI Taxonomy" id="371142"/>
    <lineage>
        <taxon>Bacteria</taxon>
        <taxon>Pseudomonadati</taxon>
        <taxon>Bacteroidota</taxon>
        <taxon>Sphingobacteriia</taxon>
        <taxon>Sphingobacteriales</taxon>
        <taxon>Sphingobacteriaceae</taxon>
        <taxon>Sphingobacterium</taxon>
    </lineage>
</organism>
<sequence>MKKLLVLFLLSSAALSIKAQEVDFKMKLPLNEAYKSSVTMKMDIEGQQSMIMDMAIKSTVTPTKLEGTNYTFESIMDAVKVDMDAGMMTMSYDSETPSDDPTSTMLGAQFEKMLGKKMIMVTSDKGKLISSEGIEGMDNALDNMGMTASYPEKAVKPGDTWPSEVEAKGIKTVANNKFVGKTDEGYQIESIGEMKGEGDAKIGNFNANYIVDPVTFFTKSATIKMDMEVEGQKVSTDMIMSVTK</sequence>
<evidence type="ECO:0000313" key="3">
    <source>
        <dbReference type="Proteomes" id="UP001597205"/>
    </source>
</evidence>
<accession>A0ABW3RG39</accession>
<gene>
    <name evidence="2" type="ORF">ACFQ2C_00575</name>
</gene>
<protein>
    <submittedName>
        <fullName evidence="2">DUF6263 family protein</fullName>
    </submittedName>
</protein>
<dbReference type="InterPro" id="IPR046230">
    <property type="entry name" value="DUF6263"/>
</dbReference>
<feature type="chain" id="PRO_5045418765" evidence="1">
    <location>
        <begin position="20"/>
        <end position="244"/>
    </location>
</feature>
<evidence type="ECO:0000256" key="1">
    <source>
        <dbReference type="SAM" id="SignalP"/>
    </source>
</evidence>
<evidence type="ECO:0000313" key="2">
    <source>
        <dbReference type="EMBL" id="MFD1164090.1"/>
    </source>
</evidence>
<dbReference type="Proteomes" id="UP001597205">
    <property type="component" value="Unassembled WGS sequence"/>
</dbReference>
<reference evidence="3" key="1">
    <citation type="journal article" date="2019" name="Int. J. Syst. Evol. Microbiol.">
        <title>The Global Catalogue of Microorganisms (GCM) 10K type strain sequencing project: providing services to taxonomists for standard genome sequencing and annotation.</title>
        <authorList>
            <consortium name="The Broad Institute Genomics Platform"/>
            <consortium name="The Broad Institute Genome Sequencing Center for Infectious Disease"/>
            <person name="Wu L."/>
            <person name="Ma J."/>
        </authorList>
    </citation>
    <scope>NUCLEOTIDE SEQUENCE [LARGE SCALE GENOMIC DNA]</scope>
    <source>
        <strain evidence="3">CCUG 52468</strain>
    </source>
</reference>
<proteinExistence type="predicted"/>
<comment type="caution">
    <text evidence="2">The sequence shown here is derived from an EMBL/GenBank/DDBJ whole genome shotgun (WGS) entry which is preliminary data.</text>
</comment>
<keyword evidence="1" id="KW-0732">Signal</keyword>
<dbReference type="RefSeq" id="WP_380894381.1">
    <property type="nucleotide sequence ID" value="NZ_JBHTKY010000001.1"/>
</dbReference>
<name>A0ABW3RG39_9SPHI</name>